<sequence length="301" mass="32335">MTTKMTTAERRGYQQICGDNGLMMVVACDQRGGMRKVLAKTPEEQAAIDEAMLGTVKAGIVRHLANKASCVLLDAVCAVPHVVDEGVLSRDTGLLVGLDASGWDTDANGYRISKLVPGIDARRCRELGGTGAKLMVYLRPDRPEANDVNIGIIRDCIADFAREDLLLVVEILTYQLDGESDEAYAAAFPELIVESARISLELGSKVLKLPFPGTADACRRITELCQGVPWAVLSAGVDHETFIGQVATAMENGASGVIAGRALWKDCISLDAEVCKTRLEEIASKRLRQIQDVLDAHAPAA</sequence>
<comment type="caution">
    <text evidence="3">The sequence shown here is derived from an EMBL/GenBank/DDBJ whole genome shotgun (WGS) entry which is preliminary data.</text>
</comment>
<dbReference type="RefSeq" id="WP_163463023.1">
    <property type="nucleotide sequence ID" value="NZ_JAAAMG010000006.1"/>
</dbReference>
<dbReference type="AlphaFoldDB" id="A0A6N9T2G7"/>
<dbReference type="SMART" id="SM01133">
    <property type="entry name" value="DeoC"/>
    <property type="match status" value="1"/>
</dbReference>
<dbReference type="GO" id="GO:0061595">
    <property type="term" value="F:6-deoxy-6-sulfofructose-1-phosphate aldolase activity"/>
    <property type="evidence" value="ECO:0007669"/>
    <property type="project" value="TreeGrafter"/>
</dbReference>
<keyword evidence="2" id="KW-0456">Lyase</keyword>
<accession>A0A6N9T2G7</accession>
<proteinExistence type="inferred from homology"/>
<reference evidence="3 4" key="1">
    <citation type="submission" date="2020-01" db="EMBL/GenBank/DDBJ databases">
        <title>Jiella pacifica sp. nov.</title>
        <authorList>
            <person name="Xue Z."/>
            <person name="Zhu S."/>
            <person name="Chen J."/>
            <person name="Yang J."/>
        </authorList>
    </citation>
    <scope>NUCLEOTIDE SEQUENCE [LARGE SCALE GENOMIC DNA]</scope>
    <source>
        <strain evidence="3 4">40Bstr34</strain>
    </source>
</reference>
<comment type="similarity">
    <text evidence="1">Belongs to the aldolase LacD family.</text>
</comment>
<gene>
    <name evidence="3" type="ORF">GTK09_10100</name>
</gene>
<dbReference type="PANTHER" id="PTHR39340:SF1">
    <property type="entry name" value="SULFOFRUCTOSEPHOSPHATE ALDOLASE"/>
    <property type="match status" value="1"/>
</dbReference>
<protein>
    <submittedName>
        <fullName evidence="3">Tagatose-bisphosphate aldolase</fullName>
    </submittedName>
</protein>
<dbReference type="SUPFAM" id="SSF51569">
    <property type="entry name" value="Aldolase"/>
    <property type="match status" value="1"/>
</dbReference>
<dbReference type="InterPro" id="IPR050552">
    <property type="entry name" value="LacD_aldolase"/>
</dbReference>
<evidence type="ECO:0000256" key="2">
    <source>
        <dbReference type="ARBA" id="ARBA00023239"/>
    </source>
</evidence>
<dbReference type="PANTHER" id="PTHR39340">
    <property type="entry name" value="SULFOFRUCTOSEPHOSPHATE ALDOLASE"/>
    <property type="match status" value="1"/>
</dbReference>
<name>A0A6N9T2G7_9HYPH</name>
<dbReference type="Gene3D" id="3.20.20.70">
    <property type="entry name" value="Aldolase class I"/>
    <property type="match status" value="1"/>
</dbReference>
<evidence type="ECO:0000313" key="3">
    <source>
        <dbReference type="EMBL" id="NDW04782.1"/>
    </source>
</evidence>
<dbReference type="InterPro" id="IPR013785">
    <property type="entry name" value="Aldolase_TIM"/>
</dbReference>
<evidence type="ECO:0000313" key="4">
    <source>
        <dbReference type="Proteomes" id="UP000469011"/>
    </source>
</evidence>
<dbReference type="Proteomes" id="UP000469011">
    <property type="component" value="Unassembled WGS sequence"/>
</dbReference>
<evidence type="ECO:0000256" key="1">
    <source>
        <dbReference type="ARBA" id="ARBA00008679"/>
    </source>
</evidence>
<dbReference type="EMBL" id="JAAAMG010000006">
    <property type="protein sequence ID" value="NDW04782.1"/>
    <property type="molecule type" value="Genomic_DNA"/>
</dbReference>
<dbReference type="Pfam" id="PF01791">
    <property type="entry name" value="DeoC"/>
    <property type="match status" value="1"/>
</dbReference>
<dbReference type="InterPro" id="IPR002915">
    <property type="entry name" value="DeoC/FbaB/LacD_aldolase"/>
</dbReference>
<dbReference type="GO" id="GO:1902777">
    <property type="term" value="P:6-sulfoquinovose(1-) catabolic process"/>
    <property type="evidence" value="ECO:0007669"/>
    <property type="project" value="TreeGrafter"/>
</dbReference>
<organism evidence="3 4">
    <name type="scientific">Jiella pacifica</name>
    <dbReference type="NCBI Taxonomy" id="2696469"/>
    <lineage>
        <taxon>Bacteria</taxon>
        <taxon>Pseudomonadati</taxon>
        <taxon>Pseudomonadota</taxon>
        <taxon>Alphaproteobacteria</taxon>
        <taxon>Hyphomicrobiales</taxon>
        <taxon>Aurantimonadaceae</taxon>
        <taxon>Jiella</taxon>
    </lineage>
</organism>
<keyword evidence="4" id="KW-1185">Reference proteome</keyword>